<dbReference type="SMART" id="SM00360">
    <property type="entry name" value="RRM"/>
    <property type="match status" value="3"/>
</dbReference>
<reference evidence="5 6" key="1">
    <citation type="journal article" date="2018" name="Sci. Rep.">
        <title>Raphidocelis subcapitata (=Pseudokirchneriella subcapitata) provides an insight into genome evolution and environmental adaptations in the Sphaeropleales.</title>
        <authorList>
            <person name="Suzuki S."/>
            <person name="Yamaguchi H."/>
            <person name="Nakajima N."/>
            <person name="Kawachi M."/>
        </authorList>
    </citation>
    <scope>NUCLEOTIDE SEQUENCE [LARGE SCALE GENOMIC DNA]</scope>
    <source>
        <strain evidence="5 6">NIES-35</strain>
    </source>
</reference>
<dbReference type="PANTHER" id="PTHR48027">
    <property type="entry name" value="HETEROGENEOUS NUCLEAR RIBONUCLEOPROTEIN 87F-RELATED"/>
    <property type="match status" value="1"/>
</dbReference>
<dbReference type="InterPro" id="IPR035979">
    <property type="entry name" value="RBD_domain_sf"/>
</dbReference>
<dbReference type="PROSITE" id="PS50102">
    <property type="entry name" value="RRM"/>
    <property type="match status" value="3"/>
</dbReference>
<feature type="compositionally biased region" description="Low complexity" evidence="3">
    <location>
        <begin position="236"/>
        <end position="254"/>
    </location>
</feature>
<name>A0A2V0NMK9_9CHLO</name>
<evidence type="ECO:0000256" key="1">
    <source>
        <dbReference type="ARBA" id="ARBA00022884"/>
    </source>
</evidence>
<dbReference type="InterPro" id="IPR052462">
    <property type="entry name" value="SLIRP/GR-RBP-like"/>
</dbReference>
<dbReference type="OrthoDB" id="410044at2759"/>
<evidence type="ECO:0000313" key="5">
    <source>
        <dbReference type="EMBL" id="GBF87652.1"/>
    </source>
</evidence>
<keyword evidence="1 2" id="KW-0694">RNA-binding</keyword>
<dbReference type="Proteomes" id="UP000247498">
    <property type="component" value="Unassembled WGS sequence"/>
</dbReference>
<protein>
    <recommendedName>
        <fullName evidence="4">RRM domain-containing protein</fullName>
    </recommendedName>
</protein>
<evidence type="ECO:0000256" key="3">
    <source>
        <dbReference type="SAM" id="MobiDB-lite"/>
    </source>
</evidence>
<feature type="region of interest" description="Disordered" evidence="3">
    <location>
        <begin position="268"/>
        <end position="311"/>
    </location>
</feature>
<dbReference type="SUPFAM" id="SSF54928">
    <property type="entry name" value="RNA-binding domain, RBD"/>
    <property type="match status" value="2"/>
</dbReference>
<dbReference type="AlphaFoldDB" id="A0A2V0NMK9"/>
<gene>
    <name evidence="5" type="ORF">Rsub_00363</name>
</gene>
<dbReference type="Pfam" id="PF00076">
    <property type="entry name" value="RRM_1"/>
    <property type="match status" value="3"/>
</dbReference>
<feature type="region of interest" description="Disordered" evidence="3">
    <location>
        <begin position="1"/>
        <end position="33"/>
    </location>
</feature>
<keyword evidence="6" id="KW-1185">Reference proteome</keyword>
<feature type="compositionally biased region" description="Gly residues" evidence="3">
    <location>
        <begin position="8"/>
        <end position="31"/>
    </location>
</feature>
<organism evidence="5 6">
    <name type="scientific">Raphidocelis subcapitata</name>
    <dbReference type="NCBI Taxonomy" id="307507"/>
    <lineage>
        <taxon>Eukaryota</taxon>
        <taxon>Viridiplantae</taxon>
        <taxon>Chlorophyta</taxon>
        <taxon>core chlorophytes</taxon>
        <taxon>Chlorophyceae</taxon>
        <taxon>CS clade</taxon>
        <taxon>Sphaeropleales</taxon>
        <taxon>Selenastraceae</taxon>
        <taxon>Raphidocelis</taxon>
    </lineage>
</organism>
<accession>A0A2V0NMK9</accession>
<comment type="caution">
    <text evidence="5">The sequence shown here is derived from an EMBL/GenBank/DDBJ whole genome shotgun (WGS) entry which is preliminary data.</text>
</comment>
<feature type="domain" description="RRM" evidence="4">
    <location>
        <begin position="45"/>
        <end position="127"/>
    </location>
</feature>
<evidence type="ECO:0000259" key="4">
    <source>
        <dbReference type="PROSITE" id="PS50102"/>
    </source>
</evidence>
<feature type="region of interest" description="Disordered" evidence="3">
    <location>
        <begin position="232"/>
        <end position="254"/>
    </location>
</feature>
<dbReference type="InParanoid" id="A0A2V0NMK9"/>
<dbReference type="EMBL" id="BDRX01000002">
    <property type="protein sequence ID" value="GBF87652.1"/>
    <property type="molecule type" value="Genomic_DNA"/>
</dbReference>
<feature type="domain" description="RRM" evidence="4">
    <location>
        <begin position="397"/>
        <end position="477"/>
    </location>
</feature>
<dbReference type="GO" id="GO:0003723">
    <property type="term" value="F:RNA binding"/>
    <property type="evidence" value="ECO:0007669"/>
    <property type="project" value="UniProtKB-UniRule"/>
</dbReference>
<evidence type="ECO:0000256" key="2">
    <source>
        <dbReference type="PROSITE-ProRule" id="PRU00176"/>
    </source>
</evidence>
<evidence type="ECO:0000313" key="6">
    <source>
        <dbReference type="Proteomes" id="UP000247498"/>
    </source>
</evidence>
<feature type="domain" description="RRM" evidence="4">
    <location>
        <begin position="141"/>
        <end position="221"/>
    </location>
</feature>
<dbReference type="Gene3D" id="3.30.70.330">
    <property type="match status" value="3"/>
</dbReference>
<dbReference type="InterPro" id="IPR012677">
    <property type="entry name" value="Nucleotide-bd_a/b_plait_sf"/>
</dbReference>
<sequence>MATAGAPTNGGRGGGGSGGVSGSGTGGGNGSGDDELEVNAVCAEPKLFLGGLRYDVTPDDVRAHYGARFGALRSVLLLTHSDTGKSKGCALALLESWAAAEEAVAAEHGAVTPLTQPRPGVVKFADPQRNDHGLFCGITPKKLFIGQVPPDVTEDQIRAIFQPFGSITDFNIMPPRKPGSMGCAFVTYSSWAEAEAALAAVNGNITLPGSAHPMAVKFADAKPTELAKFEARGARRSAPAGEPAGAPASCATGASAAVGAGPGPGAVAGGGFAPTPPQTAASGSSSSGLGGNGSSSSGSRQQRVRGPGNPMMMVNPMMMPMGYPGYQAYHPQGYHPGYPHPMMMMVNPMMMAGMQGMPITPMGMPTAAMAPMRGGGPGLMAALPPGPAATLAAAKAWKLFVGQISFDLTEEQLFPFFSQYGTILELALPRTDGRSRGYAFLTYSNQGEAVAALEAANGAVVPGDAHARPLTVRWAENRSR</sequence>
<proteinExistence type="predicted"/>
<dbReference type="InterPro" id="IPR000504">
    <property type="entry name" value="RRM_dom"/>
</dbReference>